<dbReference type="InterPro" id="IPR038152">
    <property type="entry name" value="Carbam_trans_C_sf"/>
</dbReference>
<comment type="similarity">
    <text evidence="1">Belongs to the NodU/CmcH family.</text>
</comment>
<organism evidence="4 5">
    <name type="scientific">Candidatus Jorgensenbacteria bacterium GW2011_GWA1_48_11</name>
    <dbReference type="NCBI Taxonomy" id="1618660"/>
    <lineage>
        <taxon>Bacteria</taxon>
        <taxon>Candidatus Joergenseniibacteriota</taxon>
    </lineage>
</organism>
<dbReference type="EMBL" id="LCPF01000001">
    <property type="protein sequence ID" value="KKU91474.1"/>
    <property type="molecule type" value="Genomic_DNA"/>
</dbReference>
<protein>
    <submittedName>
        <fullName evidence="4">Carbamoyltransferase</fullName>
    </submittedName>
</protein>
<feature type="domain" description="Carbamoyltransferase" evidence="2">
    <location>
        <begin position="3"/>
        <end position="365"/>
    </location>
</feature>
<dbReference type="AlphaFoldDB" id="A0A0G1UBI1"/>
<dbReference type="PATRIC" id="fig|1618660.3.peg.83"/>
<accession>A0A0G1UBI1</accession>
<evidence type="ECO:0000259" key="3">
    <source>
        <dbReference type="Pfam" id="PF16861"/>
    </source>
</evidence>
<evidence type="ECO:0000313" key="4">
    <source>
        <dbReference type="EMBL" id="KKU91474.1"/>
    </source>
</evidence>
<evidence type="ECO:0000259" key="2">
    <source>
        <dbReference type="Pfam" id="PF02543"/>
    </source>
</evidence>
<dbReference type="Gene3D" id="3.90.870.20">
    <property type="entry name" value="Carbamoyltransferase, C-terminal domain"/>
    <property type="match status" value="1"/>
</dbReference>
<dbReference type="Pfam" id="PF16861">
    <property type="entry name" value="Carbam_trans_C"/>
    <property type="match status" value="1"/>
</dbReference>
<dbReference type="InterPro" id="IPR043129">
    <property type="entry name" value="ATPase_NBD"/>
</dbReference>
<dbReference type="SUPFAM" id="SSF53067">
    <property type="entry name" value="Actin-like ATPase domain"/>
    <property type="match status" value="1"/>
</dbReference>
<dbReference type="Gene3D" id="3.30.420.40">
    <property type="match status" value="2"/>
</dbReference>
<dbReference type="Proteomes" id="UP000034956">
    <property type="component" value="Unassembled WGS sequence"/>
</dbReference>
<dbReference type="InterPro" id="IPR031730">
    <property type="entry name" value="Carbam_trans_C"/>
</dbReference>
<proteinExistence type="inferred from homology"/>
<sequence length="597" mass="67259">MNILGLSFFYHDAAAALLMNGVPVAMSEEERFSRKKHDSDFPELAINFVLKKGGISAKDVDYVVFYEKPFIKLDRIMKTDLATFPIAPHVFVASIKSLFLKKIWIRQIISSRLGIDPGKVLFVEHHLSHAASAFLPSPYDQAAILTIDGVGEWAVTTIGVGDGKKVKILKEIHFPHSLGLLYSAFTAFLGFEVNDGEYKVMGMAPYGKPKYADLVRRTIRFFPDGSYDLDLSYFSFHRSLSRTYSGKFIELFGPPRDPKSKFFTRETGWPSYFGEKPQGKEFERIALEQEHYADIAASVQAVLEEAVILLAKEARRITGLSKLCFAGGVALNSVANGKILKNAGFDEIFIQPAAGDAGGALGAALLVWNQALGNERSYKMEHAYYGAEYSENDIKSFLDSNKIEHQYFKNEEALFDLIAREIANGKVIGWFDGKFEWGPRALGSRSILGDPRRSEMKDVVNTKIKFREPYRPFAPSVLVEEADKFFDLPEPKKYYPARFMLYVVDVLKDKQEIIPAITHVDGTARPQTVFREHSPRYYGLIKKFSDITGVPLILNTSFNLKGEPIVNTPADAYSTFERSELDILVLKDFVVYKNKKE</sequence>
<gene>
    <name evidence="4" type="ORF">UY23_C0001G0080</name>
</gene>
<dbReference type="CDD" id="cd24098">
    <property type="entry name" value="ASKHA_NBD_TobZ_N"/>
    <property type="match status" value="1"/>
</dbReference>
<keyword evidence="4" id="KW-0808">Transferase</keyword>
<evidence type="ECO:0000256" key="1">
    <source>
        <dbReference type="ARBA" id="ARBA00006129"/>
    </source>
</evidence>
<dbReference type="GO" id="GO:0016740">
    <property type="term" value="F:transferase activity"/>
    <property type="evidence" value="ECO:0007669"/>
    <property type="project" value="UniProtKB-KW"/>
</dbReference>
<feature type="domain" description="Carbamoyltransferase C-terminal" evidence="3">
    <location>
        <begin position="419"/>
        <end position="593"/>
    </location>
</feature>
<dbReference type="InterPro" id="IPR051338">
    <property type="entry name" value="NodU/CmcH_Carbamoyltrnsfr"/>
</dbReference>
<dbReference type="PANTHER" id="PTHR34847">
    <property type="entry name" value="NODULATION PROTEIN U"/>
    <property type="match status" value="1"/>
</dbReference>
<comment type="caution">
    <text evidence="4">The sequence shown here is derived from an EMBL/GenBank/DDBJ whole genome shotgun (WGS) entry which is preliminary data.</text>
</comment>
<name>A0A0G1UBI1_9BACT</name>
<evidence type="ECO:0000313" key="5">
    <source>
        <dbReference type="Proteomes" id="UP000034956"/>
    </source>
</evidence>
<reference evidence="4 5" key="1">
    <citation type="journal article" date="2015" name="Nature">
        <title>rRNA introns, odd ribosomes, and small enigmatic genomes across a large radiation of phyla.</title>
        <authorList>
            <person name="Brown C.T."/>
            <person name="Hug L.A."/>
            <person name="Thomas B.C."/>
            <person name="Sharon I."/>
            <person name="Castelle C.J."/>
            <person name="Singh A."/>
            <person name="Wilkins M.J."/>
            <person name="Williams K.H."/>
            <person name="Banfield J.F."/>
        </authorList>
    </citation>
    <scope>NUCLEOTIDE SEQUENCE [LARGE SCALE GENOMIC DNA]</scope>
</reference>
<dbReference type="Pfam" id="PF02543">
    <property type="entry name" value="Carbam_trans_N"/>
    <property type="match status" value="1"/>
</dbReference>
<dbReference type="InterPro" id="IPR003696">
    <property type="entry name" value="Carbtransf_dom"/>
</dbReference>
<dbReference type="PANTHER" id="PTHR34847:SF1">
    <property type="entry name" value="NODULATION PROTEIN U"/>
    <property type="match status" value="1"/>
</dbReference>